<gene>
    <name evidence="2" type="ORF">Q7A36_37560</name>
</gene>
<dbReference type="EMBL" id="JAUTWS010000159">
    <property type="protein sequence ID" value="MDO9714070.1"/>
    <property type="molecule type" value="Genomic_DNA"/>
</dbReference>
<dbReference type="InterPro" id="IPR027417">
    <property type="entry name" value="P-loop_NTPase"/>
</dbReference>
<dbReference type="Proteomes" id="UP001243009">
    <property type="component" value="Unassembled WGS sequence"/>
</dbReference>
<dbReference type="PANTHER" id="PTHR42926:SF1">
    <property type="entry name" value="CIRCADIAN CLOCK OSCILLATOR PROTEIN KAIC 1"/>
    <property type="match status" value="1"/>
</dbReference>
<organism evidence="2 3">
    <name type="scientific">Paracraurococcus lichenis</name>
    <dbReference type="NCBI Taxonomy" id="3064888"/>
    <lineage>
        <taxon>Bacteria</taxon>
        <taxon>Pseudomonadati</taxon>
        <taxon>Pseudomonadota</taxon>
        <taxon>Alphaproteobacteria</taxon>
        <taxon>Acetobacterales</taxon>
        <taxon>Roseomonadaceae</taxon>
        <taxon>Paracraurococcus</taxon>
    </lineage>
</organism>
<evidence type="ECO:0000313" key="2">
    <source>
        <dbReference type="EMBL" id="MDO9714070.1"/>
    </source>
</evidence>
<dbReference type="RefSeq" id="WP_305108911.1">
    <property type="nucleotide sequence ID" value="NZ_JAUTWS010000159.1"/>
</dbReference>
<dbReference type="InterPro" id="IPR051347">
    <property type="entry name" value="Circadian_clock_KaiC-rel"/>
</dbReference>
<dbReference type="CDD" id="cd19488">
    <property type="entry name" value="KaiC-like_N"/>
    <property type="match status" value="1"/>
</dbReference>
<dbReference type="PANTHER" id="PTHR42926">
    <property type="match status" value="1"/>
</dbReference>
<dbReference type="InterPro" id="IPR014774">
    <property type="entry name" value="KaiC-like_dom"/>
</dbReference>
<name>A0ABT9ECX6_9PROT</name>
<dbReference type="InterPro" id="IPR010624">
    <property type="entry name" value="KaiC_dom"/>
</dbReference>
<comment type="caution">
    <text evidence="2">The sequence shown here is derived from an EMBL/GenBank/DDBJ whole genome shotgun (WGS) entry which is preliminary data.</text>
</comment>
<evidence type="ECO:0000259" key="1">
    <source>
        <dbReference type="PROSITE" id="PS51146"/>
    </source>
</evidence>
<sequence length="255" mass="27987">MSASPTTSAAQPPAKISTGIAGLDDILDGGLAPNRLYLVERMPGSGKTTLALQFLSAGRSAGERCLYVTLSETREELEVVVASHGLTLDGIDVFELASAESVFSAGREMTLLHPWEVELGETVKLITDEIERFNLSRVVFDSLSEMRLLAQDPLRYRRQILALKQFFAGRKATVLLLDDLTGGNGQQDLQLHSISHRVITLERLTLDFGTARRRMQVQKMRGSDFRAGYHDLAIRRGGLRACPPITESACGWSDA</sequence>
<feature type="domain" description="KaiC" evidence="1">
    <location>
        <begin position="14"/>
        <end position="255"/>
    </location>
</feature>
<evidence type="ECO:0000313" key="3">
    <source>
        <dbReference type="Proteomes" id="UP001243009"/>
    </source>
</evidence>
<dbReference type="SUPFAM" id="SSF52540">
    <property type="entry name" value="P-loop containing nucleoside triphosphate hydrolases"/>
    <property type="match status" value="1"/>
</dbReference>
<protein>
    <submittedName>
        <fullName evidence="2">ATPase domain-containing protein</fullName>
    </submittedName>
</protein>
<dbReference type="Gene3D" id="3.40.50.300">
    <property type="entry name" value="P-loop containing nucleotide triphosphate hydrolases"/>
    <property type="match status" value="1"/>
</dbReference>
<dbReference type="PROSITE" id="PS51146">
    <property type="entry name" value="KAIC"/>
    <property type="match status" value="1"/>
</dbReference>
<dbReference type="Pfam" id="PF06745">
    <property type="entry name" value="ATPase"/>
    <property type="match status" value="1"/>
</dbReference>
<reference evidence="2 3" key="1">
    <citation type="submission" date="2023-08" db="EMBL/GenBank/DDBJ databases">
        <title>The draft genome sequence of Paracraurococcus sp. LOR1-02.</title>
        <authorList>
            <person name="Kingkaew E."/>
            <person name="Tanasupawat S."/>
        </authorList>
    </citation>
    <scope>NUCLEOTIDE SEQUENCE [LARGE SCALE GENOMIC DNA]</scope>
    <source>
        <strain evidence="2 3">LOR1-02</strain>
    </source>
</reference>
<proteinExistence type="predicted"/>
<keyword evidence="3" id="KW-1185">Reference proteome</keyword>
<accession>A0ABT9ECX6</accession>